<dbReference type="RefSeq" id="WP_199394228.1">
    <property type="nucleotide sequence ID" value="NZ_JAEMHK010000003.1"/>
</dbReference>
<keyword evidence="4" id="KW-1185">Reference proteome</keyword>
<comment type="caution">
    <text evidence="3">The sequence shown here is derived from an EMBL/GenBank/DDBJ whole genome shotgun (WGS) entry which is preliminary data.</text>
</comment>
<dbReference type="Pfam" id="PF00857">
    <property type="entry name" value="Isochorismatase"/>
    <property type="match status" value="1"/>
</dbReference>
<evidence type="ECO:0000313" key="4">
    <source>
        <dbReference type="Proteomes" id="UP000641025"/>
    </source>
</evidence>
<reference evidence="3 4" key="1">
    <citation type="submission" date="2020-12" db="EMBL/GenBank/DDBJ databases">
        <title>Geomonas sp. Red259, isolated from paddy soil.</title>
        <authorList>
            <person name="Xu Z."/>
            <person name="Zhang Z."/>
            <person name="Masuda Y."/>
            <person name="Itoh H."/>
            <person name="Senoo K."/>
        </authorList>
    </citation>
    <scope>NUCLEOTIDE SEQUENCE [LARGE SCALE GENOMIC DNA]</scope>
    <source>
        <strain evidence="3 4">Red259</strain>
    </source>
</reference>
<accession>A0ABS0YP24</accession>
<name>A0ABS0YP24_9BACT</name>
<dbReference type="CDD" id="cd01014">
    <property type="entry name" value="nicotinamidase_related"/>
    <property type="match status" value="1"/>
</dbReference>
<dbReference type="InterPro" id="IPR000868">
    <property type="entry name" value="Isochorismatase-like_dom"/>
</dbReference>
<proteinExistence type="predicted"/>
<gene>
    <name evidence="3" type="ORF">JFN90_06200</name>
</gene>
<dbReference type="Proteomes" id="UP000641025">
    <property type="component" value="Unassembled WGS sequence"/>
</dbReference>
<protein>
    <submittedName>
        <fullName evidence="3">Cysteine hydrolase</fullName>
    </submittedName>
</protein>
<evidence type="ECO:0000313" key="3">
    <source>
        <dbReference type="EMBL" id="MBJ6799726.1"/>
    </source>
</evidence>
<organism evidence="3 4">
    <name type="scientific">Geomonas propionica</name>
    <dbReference type="NCBI Taxonomy" id="2798582"/>
    <lineage>
        <taxon>Bacteria</taxon>
        <taxon>Pseudomonadati</taxon>
        <taxon>Thermodesulfobacteriota</taxon>
        <taxon>Desulfuromonadia</taxon>
        <taxon>Geobacterales</taxon>
        <taxon>Geobacteraceae</taxon>
        <taxon>Geomonas</taxon>
    </lineage>
</organism>
<feature type="domain" description="Isochorismatase-like" evidence="2">
    <location>
        <begin position="3"/>
        <end position="144"/>
    </location>
</feature>
<dbReference type="GO" id="GO:0016787">
    <property type="term" value="F:hydrolase activity"/>
    <property type="evidence" value="ECO:0007669"/>
    <property type="project" value="UniProtKB-KW"/>
</dbReference>
<evidence type="ECO:0000259" key="2">
    <source>
        <dbReference type="Pfam" id="PF00857"/>
    </source>
</evidence>
<dbReference type="PANTHER" id="PTHR43540">
    <property type="entry name" value="PEROXYUREIDOACRYLATE/UREIDOACRYLATE AMIDOHYDROLASE-RELATED"/>
    <property type="match status" value="1"/>
</dbReference>
<dbReference type="Gene3D" id="3.40.50.850">
    <property type="entry name" value="Isochorismatase-like"/>
    <property type="match status" value="1"/>
</dbReference>
<sequence length="186" mass="19895">MKTALLIIDIQNDYFPGGKMELVGSVEAAAATTRLLAAFRKEGWPVFHVQHLSTNPGATFFLPETQGCEIYPGVAPLPGEPVVTKHFPSSFRDTTLEQDLRAAEVGTLLVCGMMSHMCVDTTVRAAFDLGFSCIVTHDACATRELAFNGVTVPAAQVHASYMAALGSIFAKVLGVDQIMENMAATT</sequence>
<dbReference type="InterPro" id="IPR050272">
    <property type="entry name" value="Isochorismatase-like_hydrls"/>
</dbReference>
<dbReference type="InterPro" id="IPR036380">
    <property type="entry name" value="Isochorismatase-like_sf"/>
</dbReference>
<evidence type="ECO:0000256" key="1">
    <source>
        <dbReference type="ARBA" id="ARBA00022801"/>
    </source>
</evidence>
<dbReference type="PANTHER" id="PTHR43540:SF1">
    <property type="entry name" value="ISOCHORISMATASE HYDROLASE"/>
    <property type="match status" value="1"/>
</dbReference>
<dbReference type="EMBL" id="JAEMHK010000003">
    <property type="protein sequence ID" value="MBJ6799726.1"/>
    <property type="molecule type" value="Genomic_DNA"/>
</dbReference>
<keyword evidence="1 3" id="KW-0378">Hydrolase</keyword>
<dbReference type="SUPFAM" id="SSF52499">
    <property type="entry name" value="Isochorismatase-like hydrolases"/>
    <property type="match status" value="1"/>
</dbReference>